<accession>A0ABW9YLY8</accession>
<dbReference type="Pfam" id="PF11782">
    <property type="entry name" value="DUF3319"/>
    <property type="match status" value="1"/>
</dbReference>
<keyword evidence="2" id="KW-1185">Reference proteome</keyword>
<evidence type="ECO:0000313" key="2">
    <source>
        <dbReference type="Proteomes" id="UP000738517"/>
    </source>
</evidence>
<dbReference type="EMBL" id="RSEJ01000024">
    <property type="protein sequence ID" value="NBI54826.1"/>
    <property type="molecule type" value="Genomic_DNA"/>
</dbReference>
<gene>
    <name evidence="1" type="ORF">EIZ48_20110</name>
</gene>
<organism evidence="1 2">
    <name type="scientific">Photobacterium alginatilyticum</name>
    <dbReference type="NCBI Taxonomy" id="1775171"/>
    <lineage>
        <taxon>Bacteria</taxon>
        <taxon>Pseudomonadati</taxon>
        <taxon>Pseudomonadota</taxon>
        <taxon>Gammaproteobacteria</taxon>
        <taxon>Vibrionales</taxon>
        <taxon>Vibrionaceae</taxon>
        <taxon>Photobacterium</taxon>
    </lineage>
</organism>
<comment type="caution">
    <text evidence="1">The sequence shown here is derived from an EMBL/GenBank/DDBJ whole genome shotgun (WGS) entry which is preliminary data.</text>
</comment>
<name>A0ABW9YLY8_9GAMM</name>
<reference evidence="1 2" key="1">
    <citation type="journal article" date="2017" name="Int. J. Syst. Evol. Microbiol.">
        <title>Photobacterium alginatilyticum sp. nov., a marine bacterium isolated from bottom seawater.</title>
        <authorList>
            <person name="Wang X."/>
            <person name="Wang Y."/>
            <person name="Yang X."/>
            <person name="Sun H."/>
            <person name="Li B."/>
            <person name="Zhang X.H."/>
        </authorList>
    </citation>
    <scope>NUCLEOTIDE SEQUENCE [LARGE SCALE GENOMIC DNA]</scope>
    <source>
        <strain evidence="1 2">P03D4</strain>
    </source>
</reference>
<dbReference type="Proteomes" id="UP000738517">
    <property type="component" value="Unassembled WGS sequence"/>
</dbReference>
<sequence length="155" mass="18210">MLDAHSIRVLYMSIITGLVRIFGFAKKQESLEKSNSSQQQIVVKRMHYRGYLMESTEGGFDTWKARINSKVVIGEQAFIKESIDWWCDKKTVLLSDDYNYNTSTHKVEIYRGFKLINDTDKPNEWYMLHNGRLYKGTKKAIEFKIDIALDKSRKE</sequence>
<dbReference type="InterPro" id="IPR021753">
    <property type="entry name" value="DUF3319"/>
</dbReference>
<evidence type="ECO:0000313" key="1">
    <source>
        <dbReference type="EMBL" id="NBI54826.1"/>
    </source>
</evidence>
<proteinExistence type="predicted"/>
<protein>
    <submittedName>
        <fullName evidence="1">DUF3319 domain-containing protein</fullName>
    </submittedName>
</protein>